<name>A0A3P7DCB0_SCHSO</name>
<gene>
    <name evidence="7" type="ORF">SSLN_LOCUS15343</name>
</gene>
<feature type="domain" description="Mcm6 C-terminal winged-helix" evidence="6">
    <location>
        <begin position="51"/>
        <end position="164"/>
    </location>
</feature>
<keyword evidence="3" id="KW-0235">DNA replication</keyword>
<evidence type="ECO:0000256" key="2">
    <source>
        <dbReference type="ARBA" id="ARBA00008010"/>
    </source>
</evidence>
<evidence type="ECO:0000256" key="4">
    <source>
        <dbReference type="ARBA" id="ARBA00022806"/>
    </source>
</evidence>
<dbReference type="GO" id="GO:0004386">
    <property type="term" value="F:helicase activity"/>
    <property type="evidence" value="ECO:0007669"/>
    <property type="project" value="UniProtKB-KW"/>
</dbReference>
<dbReference type="STRING" id="70667.A0A3P7DCB0"/>
<evidence type="ECO:0000256" key="1">
    <source>
        <dbReference type="ARBA" id="ARBA00004123"/>
    </source>
</evidence>
<accession>A0A3P7DCB0</accession>
<dbReference type="Proteomes" id="UP000275846">
    <property type="component" value="Unassembled WGS sequence"/>
</dbReference>
<evidence type="ECO:0000256" key="5">
    <source>
        <dbReference type="ARBA" id="ARBA00023242"/>
    </source>
</evidence>
<evidence type="ECO:0000313" key="7">
    <source>
        <dbReference type="EMBL" id="VDM01729.1"/>
    </source>
</evidence>
<keyword evidence="5" id="KW-0539">Nucleus</keyword>
<comment type="similarity">
    <text evidence="2">Belongs to the MCM family.</text>
</comment>
<organism evidence="7 8">
    <name type="scientific">Schistocephalus solidus</name>
    <name type="common">Tapeworm</name>
    <dbReference type="NCBI Taxonomy" id="70667"/>
    <lineage>
        <taxon>Eukaryota</taxon>
        <taxon>Metazoa</taxon>
        <taxon>Spiralia</taxon>
        <taxon>Lophotrochozoa</taxon>
        <taxon>Platyhelminthes</taxon>
        <taxon>Cestoda</taxon>
        <taxon>Eucestoda</taxon>
        <taxon>Diphyllobothriidea</taxon>
        <taxon>Diphyllobothriidae</taxon>
        <taxon>Schistocephalus</taxon>
    </lineage>
</organism>
<evidence type="ECO:0000259" key="6">
    <source>
        <dbReference type="Pfam" id="PF18263"/>
    </source>
</evidence>
<keyword evidence="4" id="KW-0378">Hydrolase</keyword>
<comment type="subcellular location">
    <subcellularLocation>
        <location evidence="1">Nucleus</location>
    </subcellularLocation>
</comment>
<sequence>MLNKSIIRVEQPDINLEEHEEAPVVTETPMETDQTDVVEATPTEPAADQVQRLRITYQEYRRIADLLILHTRHVEEAGTAVQSDSTTEPTAIRKSELINWYLEEVAVDTLQSEADLIQCKLMVERILDRLIKKDHVLISLSRSGLDATSEEDADPLLVVHPNYSTD</sequence>
<dbReference type="InterPro" id="IPR041024">
    <property type="entry name" value="Mcm6_C"/>
</dbReference>
<proteinExistence type="inferred from homology"/>
<keyword evidence="8" id="KW-1185">Reference proteome</keyword>
<keyword evidence="4" id="KW-0347">Helicase</keyword>
<dbReference type="GO" id="GO:0006260">
    <property type="term" value="P:DNA replication"/>
    <property type="evidence" value="ECO:0007669"/>
    <property type="project" value="UniProtKB-KW"/>
</dbReference>
<dbReference type="GO" id="GO:0005634">
    <property type="term" value="C:nucleus"/>
    <property type="evidence" value="ECO:0007669"/>
    <property type="project" value="UniProtKB-SubCell"/>
</dbReference>
<protein>
    <recommendedName>
        <fullName evidence="6">Mcm6 C-terminal winged-helix domain-containing protein</fullName>
    </recommendedName>
</protein>
<reference evidence="7 8" key="1">
    <citation type="submission" date="2018-11" db="EMBL/GenBank/DDBJ databases">
        <authorList>
            <consortium name="Pathogen Informatics"/>
        </authorList>
    </citation>
    <scope>NUCLEOTIDE SEQUENCE [LARGE SCALE GENOMIC DNA]</scope>
    <source>
        <strain evidence="7 8">NST_G2</strain>
    </source>
</reference>
<dbReference type="Gene3D" id="1.20.58.870">
    <property type="match status" value="1"/>
</dbReference>
<dbReference type="AlphaFoldDB" id="A0A3P7DCB0"/>
<evidence type="ECO:0000256" key="3">
    <source>
        <dbReference type="ARBA" id="ARBA00022705"/>
    </source>
</evidence>
<dbReference type="EMBL" id="UYSU01039843">
    <property type="protein sequence ID" value="VDM01729.1"/>
    <property type="molecule type" value="Genomic_DNA"/>
</dbReference>
<evidence type="ECO:0000313" key="8">
    <source>
        <dbReference type="Proteomes" id="UP000275846"/>
    </source>
</evidence>
<keyword evidence="4" id="KW-0067">ATP-binding</keyword>
<dbReference type="OrthoDB" id="1744952at2759"/>
<keyword evidence="4" id="KW-0547">Nucleotide-binding</keyword>
<dbReference type="Pfam" id="PF18263">
    <property type="entry name" value="WHD_MCM6"/>
    <property type="match status" value="1"/>
</dbReference>